<gene>
    <name evidence="2" type="ORF">EJ08DRAFT_645364</name>
</gene>
<reference evidence="2" key="1">
    <citation type="journal article" date="2020" name="Stud. Mycol.">
        <title>101 Dothideomycetes genomes: a test case for predicting lifestyles and emergence of pathogens.</title>
        <authorList>
            <person name="Haridas S."/>
            <person name="Albert R."/>
            <person name="Binder M."/>
            <person name="Bloem J."/>
            <person name="Labutti K."/>
            <person name="Salamov A."/>
            <person name="Andreopoulos B."/>
            <person name="Baker S."/>
            <person name="Barry K."/>
            <person name="Bills G."/>
            <person name="Bluhm B."/>
            <person name="Cannon C."/>
            <person name="Castanera R."/>
            <person name="Culley D."/>
            <person name="Daum C."/>
            <person name="Ezra D."/>
            <person name="Gonzalez J."/>
            <person name="Henrissat B."/>
            <person name="Kuo A."/>
            <person name="Liang C."/>
            <person name="Lipzen A."/>
            <person name="Lutzoni F."/>
            <person name="Magnuson J."/>
            <person name="Mondo S."/>
            <person name="Nolan M."/>
            <person name="Ohm R."/>
            <person name="Pangilinan J."/>
            <person name="Park H.-J."/>
            <person name="Ramirez L."/>
            <person name="Alfaro M."/>
            <person name="Sun H."/>
            <person name="Tritt A."/>
            <person name="Yoshinaga Y."/>
            <person name="Zwiers L.-H."/>
            <person name="Turgeon B."/>
            <person name="Goodwin S."/>
            <person name="Spatafora J."/>
            <person name="Crous P."/>
            <person name="Grigoriev I."/>
        </authorList>
    </citation>
    <scope>NUCLEOTIDE SEQUENCE</scope>
    <source>
        <strain evidence="2">CBS 130266</strain>
    </source>
</reference>
<dbReference type="OrthoDB" id="10335790at2759"/>
<dbReference type="Proteomes" id="UP000800235">
    <property type="component" value="Unassembled WGS sequence"/>
</dbReference>
<evidence type="ECO:0000256" key="1">
    <source>
        <dbReference type="SAM" id="Coils"/>
    </source>
</evidence>
<organism evidence="2 3">
    <name type="scientific">Tothia fuscella</name>
    <dbReference type="NCBI Taxonomy" id="1048955"/>
    <lineage>
        <taxon>Eukaryota</taxon>
        <taxon>Fungi</taxon>
        <taxon>Dikarya</taxon>
        <taxon>Ascomycota</taxon>
        <taxon>Pezizomycotina</taxon>
        <taxon>Dothideomycetes</taxon>
        <taxon>Pleosporomycetidae</taxon>
        <taxon>Venturiales</taxon>
        <taxon>Cylindrosympodiaceae</taxon>
        <taxon>Tothia</taxon>
    </lineage>
</organism>
<accession>A0A9P4P2M2</accession>
<evidence type="ECO:0000313" key="3">
    <source>
        <dbReference type="Proteomes" id="UP000800235"/>
    </source>
</evidence>
<proteinExistence type="predicted"/>
<name>A0A9P4P2M2_9PEZI</name>
<evidence type="ECO:0000313" key="2">
    <source>
        <dbReference type="EMBL" id="KAF2435663.1"/>
    </source>
</evidence>
<sequence length="453" mass="52003">MDSWEENLSDNTRKLQEFYNQKIKPPQDYYFEENKAPVNAGGGSGSPLPSETLNAVLSTIGSLAEFIPGIGGTVSKGLTVVNMFLEPPKEDESSKTIEAMTKLVQNLEKNIKSFIDDDSFLKEDAFYKGCGDQIRGWQEEGVFEMVDMIDQPRMTEVAKELHSHTGSITPTSFANVLNTIRAKYTWGQTKRITLLLGLMTMYANCMELEAILQANFSLAYEKAGKTEEAKQCRKAFYGKLKEMHIFLKREVKLSIDWAATKRSERLEKVPRFNRQTWMDPPSSTNSHREGNKMVYNQGVVAHVAYEESSYEKKTGYQRGSGGPWGSSPGAKIIDHHWKSEDQFSKRVWEISAREYNVSGRSYDAECKQLFACMQLWKQYYIANLEEHIQEQFAAVDTAMKTWTVFCKKLEEWYTVGIDKTYTKRIDGVVFYRRLCKGVDNLEEEEQVEYIDHE</sequence>
<keyword evidence="1" id="KW-0175">Coiled coil</keyword>
<dbReference type="EMBL" id="MU007012">
    <property type="protein sequence ID" value="KAF2435663.1"/>
    <property type="molecule type" value="Genomic_DNA"/>
</dbReference>
<feature type="coiled-coil region" evidence="1">
    <location>
        <begin position="90"/>
        <end position="117"/>
    </location>
</feature>
<keyword evidence="3" id="KW-1185">Reference proteome</keyword>
<protein>
    <submittedName>
        <fullName evidence="2">Uncharacterized protein</fullName>
    </submittedName>
</protein>
<dbReference type="AlphaFoldDB" id="A0A9P4P2M2"/>
<comment type="caution">
    <text evidence="2">The sequence shown here is derived from an EMBL/GenBank/DDBJ whole genome shotgun (WGS) entry which is preliminary data.</text>
</comment>